<organism evidence="2 3">
    <name type="scientific">Neiella litorisoli</name>
    <dbReference type="NCBI Taxonomy" id="2771431"/>
    <lineage>
        <taxon>Bacteria</taxon>
        <taxon>Pseudomonadati</taxon>
        <taxon>Pseudomonadota</taxon>
        <taxon>Gammaproteobacteria</taxon>
        <taxon>Alteromonadales</taxon>
        <taxon>Echinimonadaceae</taxon>
        <taxon>Neiella</taxon>
    </lineage>
</organism>
<dbReference type="Gene3D" id="3.30.420.40">
    <property type="match status" value="2"/>
</dbReference>
<proteinExistence type="predicted"/>
<evidence type="ECO:0000313" key="2">
    <source>
        <dbReference type="EMBL" id="MBD1389490.1"/>
    </source>
</evidence>
<evidence type="ECO:0000313" key="3">
    <source>
        <dbReference type="Proteomes" id="UP000638014"/>
    </source>
</evidence>
<evidence type="ECO:0000259" key="1">
    <source>
        <dbReference type="Pfam" id="PF17989"/>
    </source>
</evidence>
<dbReference type="InterPro" id="IPR040607">
    <property type="entry name" value="ALP_N"/>
</dbReference>
<reference evidence="2" key="1">
    <citation type="submission" date="2020-09" db="EMBL/GenBank/DDBJ databases">
        <title>A novel bacterium of genus Neiella, isolated from South China Sea.</title>
        <authorList>
            <person name="Huang H."/>
            <person name="Mo K."/>
            <person name="Hu Y."/>
        </authorList>
    </citation>
    <scope>NUCLEOTIDE SEQUENCE</scope>
    <source>
        <strain evidence="2">HB171785</strain>
    </source>
</reference>
<protein>
    <recommendedName>
        <fullName evidence="1">Actin-like protein N-terminal domain-containing protein</fullName>
    </recommendedName>
</protein>
<dbReference type="InterPro" id="IPR043129">
    <property type="entry name" value="ATPase_NBD"/>
</dbReference>
<comment type="caution">
    <text evidence="2">The sequence shown here is derived from an EMBL/GenBank/DDBJ whole genome shotgun (WGS) entry which is preliminary data.</text>
</comment>
<sequence>MEQIARSIDIGFGTLSCVTDLQNGLPTVETMPAIVSRKHSNDSLAVANYTSANMVFNIDGQLVEVGKDIGLTSGTDVCRDLSSSYVESLQYKALFTAGLNLMNLPDNRVDILVGGLPVERMSEKKALEHYMQGQHKVGDRLITVERAIVIAQPLAGLLCYAQQDGGERMNHLMRNQCVLGVDPGFLTFDWCVLNRGKPVDSMSGSNEFGLSKVIDAVSSVIKQAFSVSSVPSIAIEDALRTGSLRMFGKQYPFPICSGEQHDVSFDATTAIQSVCDMAMTDLKSQIGNGSGVDLIAQMGGPASLYSPALQRAFPRHQLSMAKNSLQAVVIGMQIFANNELSKQLRAVAS</sequence>
<name>A0A8J6ULT1_9GAMM</name>
<dbReference type="RefSeq" id="WP_191144596.1">
    <property type="nucleotide sequence ID" value="NZ_JACXAF010000009.1"/>
</dbReference>
<feature type="domain" description="Actin-like protein N-terminal" evidence="1">
    <location>
        <begin position="8"/>
        <end position="154"/>
    </location>
</feature>
<keyword evidence="3" id="KW-1185">Reference proteome</keyword>
<dbReference type="SUPFAM" id="SSF53067">
    <property type="entry name" value="Actin-like ATPase domain"/>
    <property type="match status" value="2"/>
</dbReference>
<accession>A0A8J6ULT1</accession>
<dbReference type="AlphaFoldDB" id="A0A8J6ULT1"/>
<dbReference type="Pfam" id="PF17989">
    <property type="entry name" value="ALP_N"/>
    <property type="match status" value="1"/>
</dbReference>
<dbReference type="Proteomes" id="UP000638014">
    <property type="component" value="Unassembled WGS sequence"/>
</dbReference>
<gene>
    <name evidence="2" type="ORF">IC617_08625</name>
</gene>
<dbReference type="EMBL" id="JACXAF010000009">
    <property type="protein sequence ID" value="MBD1389490.1"/>
    <property type="molecule type" value="Genomic_DNA"/>
</dbReference>